<comment type="caution">
    <text evidence="3">The sequence shown here is derived from an EMBL/GenBank/DDBJ whole genome shotgun (WGS) entry which is preliminary data.</text>
</comment>
<reference evidence="3 4" key="1">
    <citation type="journal article" date="2024" name="BMC Genomics">
        <title>De novo assembly and annotation of Popillia japonica's genome with initial clues to its potential as an invasive pest.</title>
        <authorList>
            <person name="Cucini C."/>
            <person name="Boschi S."/>
            <person name="Funari R."/>
            <person name="Cardaioli E."/>
            <person name="Iannotti N."/>
            <person name="Marturano G."/>
            <person name="Paoli F."/>
            <person name="Bruttini M."/>
            <person name="Carapelli A."/>
            <person name="Frati F."/>
            <person name="Nardi F."/>
        </authorList>
    </citation>
    <scope>NUCLEOTIDE SEQUENCE [LARGE SCALE GENOMIC DNA]</scope>
    <source>
        <strain evidence="3">DMR45628</strain>
    </source>
</reference>
<evidence type="ECO:0000256" key="1">
    <source>
        <dbReference type="PROSITE-ProRule" id="PRU00042"/>
    </source>
</evidence>
<accession>A0AAW1KFL1</accession>
<dbReference type="SMART" id="SM00355">
    <property type="entry name" value="ZnF_C2H2"/>
    <property type="match status" value="3"/>
</dbReference>
<dbReference type="InterPro" id="IPR036236">
    <property type="entry name" value="Znf_C2H2_sf"/>
</dbReference>
<dbReference type="Proteomes" id="UP001458880">
    <property type="component" value="Unassembled WGS sequence"/>
</dbReference>
<sequence>MLGLHRQSDERYPCPHCERAYKIRGSLVRHMKYECGRIDKPIVTGYRKVQDMYICQRCDRSYKVFSSMKRHLRYECEKEPQISCPFAQCGYKAKINCRMLQHVRIVHNMSYEVKPRDCNRCRVSNAMYSSIHSNKFCLQTWKSSHATRAIERNKAKRSLWRHIKFECEKEPTFVCPVCSVLGRTLKYRQIQENKFDPSGITWIFIIRVLWTIKGKFTHAKIVQRYIPTRAHYTGIYGMNAIRKVLRNVQFV</sequence>
<dbReference type="EMBL" id="JASPKY010000253">
    <property type="protein sequence ID" value="KAK9716761.1"/>
    <property type="molecule type" value="Genomic_DNA"/>
</dbReference>
<dbReference type="InterPro" id="IPR013087">
    <property type="entry name" value="Znf_C2H2_type"/>
</dbReference>
<evidence type="ECO:0000313" key="4">
    <source>
        <dbReference type="Proteomes" id="UP001458880"/>
    </source>
</evidence>
<proteinExistence type="predicted"/>
<organism evidence="3 4">
    <name type="scientific">Popillia japonica</name>
    <name type="common">Japanese beetle</name>
    <dbReference type="NCBI Taxonomy" id="7064"/>
    <lineage>
        <taxon>Eukaryota</taxon>
        <taxon>Metazoa</taxon>
        <taxon>Ecdysozoa</taxon>
        <taxon>Arthropoda</taxon>
        <taxon>Hexapoda</taxon>
        <taxon>Insecta</taxon>
        <taxon>Pterygota</taxon>
        <taxon>Neoptera</taxon>
        <taxon>Endopterygota</taxon>
        <taxon>Coleoptera</taxon>
        <taxon>Polyphaga</taxon>
        <taxon>Scarabaeiformia</taxon>
        <taxon>Scarabaeidae</taxon>
        <taxon>Rutelinae</taxon>
        <taxon>Popillia</taxon>
    </lineage>
</organism>
<keyword evidence="1" id="KW-0862">Zinc</keyword>
<dbReference type="GO" id="GO:0008270">
    <property type="term" value="F:zinc ion binding"/>
    <property type="evidence" value="ECO:0007669"/>
    <property type="project" value="UniProtKB-KW"/>
</dbReference>
<evidence type="ECO:0000313" key="3">
    <source>
        <dbReference type="EMBL" id="KAK9716761.1"/>
    </source>
</evidence>
<dbReference type="AlphaFoldDB" id="A0AAW1KFL1"/>
<dbReference type="Gene3D" id="3.30.160.60">
    <property type="entry name" value="Classic Zinc Finger"/>
    <property type="match status" value="2"/>
</dbReference>
<keyword evidence="4" id="KW-1185">Reference proteome</keyword>
<name>A0AAW1KFL1_POPJA</name>
<keyword evidence="1" id="KW-0863">Zinc-finger</keyword>
<gene>
    <name evidence="3" type="ORF">QE152_g24559</name>
</gene>
<dbReference type="SUPFAM" id="SSF57667">
    <property type="entry name" value="beta-beta-alpha zinc fingers"/>
    <property type="match status" value="1"/>
</dbReference>
<feature type="domain" description="C2H2-type" evidence="2">
    <location>
        <begin position="53"/>
        <end position="80"/>
    </location>
</feature>
<dbReference type="PROSITE" id="PS50157">
    <property type="entry name" value="ZINC_FINGER_C2H2_2"/>
    <property type="match status" value="2"/>
</dbReference>
<keyword evidence="1" id="KW-0479">Metal-binding</keyword>
<protein>
    <recommendedName>
        <fullName evidence="2">C2H2-type domain-containing protein</fullName>
    </recommendedName>
</protein>
<evidence type="ECO:0000259" key="2">
    <source>
        <dbReference type="PROSITE" id="PS50157"/>
    </source>
</evidence>
<feature type="domain" description="C2H2-type" evidence="2">
    <location>
        <begin position="12"/>
        <end position="41"/>
    </location>
</feature>